<dbReference type="InterPro" id="IPR001633">
    <property type="entry name" value="EAL_dom"/>
</dbReference>
<dbReference type="SUPFAM" id="SSF54631">
    <property type="entry name" value="CBS-domain pair"/>
    <property type="match status" value="2"/>
</dbReference>
<dbReference type="EMBL" id="FPJW01000001">
    <property type="protein sequence ID" value="SFW98387.1"/>
    <property type="molecule type" value="Genomic_DNA"/>
</dbReference>
<dbReference type="InterPro" id="IPR000014">
    <property type="entry name" value="PAS"/>
</dbReference>
<dbReference type="NCBIfam" id="TIGR00254">
    <property type="entry name" value="GGDEF"/>
    <property type="match status" value="1"/>
</dbReference>
<dbReference type="PROSITE" id="PS50887">
    <property type="entry name" value="GGDEF"/>
    <property type="match status" value="1"/>
</dbReference>
<dbReference type="SMART" id="SM00086">
    <property type="entry name" value="PAC"/>
    <property type="match status" value="1"/>
</dbReference>
<feature type="domain" description="CBS" evidence="7">
    <location>
        <begin position="26"/>
        <end position="81"/>
    </location>
</feature>
<reference evidence="8 9" key="1">
    <citation type="submission" date="2016-11" db="EMBL/GenBank/DDBJ databases">
        <authorList>
            <person name="Jaros S."/>
            <person name="Januszkiewicz K."/>
            <person name="Wedrychowicz H."/>
        </authorList>
    </citation>
    <scope>NUCLEOTIDE SEQUENCE [LARGE SCALE GENOMIC DNA]</scope>
    <source>
        <strain evidence="8 9">DSM 21637</strain>
    </source>
</reference>
<dbReference type="PROSITE" id="PS50112">
    <property type="entry name" value="PAS"/>
    <property type="match status" value="1"/>
</dbReference>
<dbReference type="PROSITE" id="PS51371">
    <property type="entry name" value="CBS"/>
    <property type="match status" value="4"/>
</dbReference>
<evidence type="ECO:0000259" key="4">
    <source>
        <dbReference type="PROSITE" id="PS50113"/>
    </source>
</evidence>
<dbReference type="Gene3D" id="3.10.580.10">
    <property type="entry name" value="CBS-domain"/>
    <property type="match status" value="2"/>
</dbReference>
<protein>
    <submittedName>
        <fullName evidence="8">PAS domain S-box-containing protein/diguanylate cyclase (GGDEF) domain-containing protein</fullName>
    </submittedName>
</protein>
<dbReference type="InterPro" id="IPR001610">
    <property type="entry name" value="PAC"/>
</dbReference>
<dbReference type="SMART" id="SM00116">
    <property type="entry name" value="CBS"/>
    <property type="match status" value="4"/>
</dbReference>
<dbReference type="AlphaFoldDB" id="A0A1K1TEI4"/>
<dbReference type="Pfam" id="PF00571">
    <property type="entry name" value="CBS"/>
    <property type="match status" value="4"/>
</dbReference>
<dbReference type="RefSeq" id="WP_143142735.1">
    <property type="nucleotide sequence ID" value="NZ_FPJW01000001.1"/>
</dbReference>
<dbReference type="InterPro" id="IPR043128">
    <property type="entry name" value="Rev_trsase/Diguanyl_cyclase"/>
</dbReference>
<dbReference type="SMART" id="SM00052">
    <property type="entry name" value="EAL"/>
    <property type="match status" value="1"/>
</dbReference>
<feature type="domain" description="CBS" evidence="7">
    <location>
        <begin position="90"/>
        <end position="146"/>
    </location>
</feature>
<dbReference type="SUPFAM" id="SSF141868">
    <property type="entry name" value="EAL domain-like"/>
    <property type="match status" value="1"/>
</dbReference>
<accession>A0A1K1TEI4</accession>
<evidence type="ECO:0000313" key="9">
    <source>
        <dbReference type="Proteomes" id="UP000182350"/>
    </source>
</evidence>
<dbReference type="Gene3D" id="3.30.70.270">
    <property type="match status" value="1"/>
</dbReference>
<evidence type="ECO:0000256" key="2">
    <source>
        <dbReference type="PROSITE-ProRule" id="PRU00703"/>
    </source>
</evidence>
<dbReference type="SUPFAM" id="SSF55785">
    <property type="entry name" value="PYP-like sensor domain (PAS domain)"/>
    <property type="match status" value="1"/>
</dbReference>
<feature type="domain" description="GGDEF" evidence="6">
    <location>
        <begin position="456"/>
        <end position="589"/>
    </location>
</feature>
<dbReference type="InterPro" id="IPR052155">
    <property type="entry name" value="Biofilm_reg_signaling"/>
</dbReference>
<sequence>MKFIHQLNQQVPPLKLGDDPQIGALVNSGLLTCEPDLPLREVARRMRKARVSCILVVEAGEIAGIWSEGDTRRLDFSCETLQNTPIRELMSSPVITAPWETSLSDAASLMKKKRLRRLLVLDQQGEPLGMLTQSDLVRHQGVEHYLLMRNVGSSISRSPLRLYASLTIAEAVARLREAGVEAAVVERGRGQPPGIVTERDLIALLAEEVQASTLQELVHNELLCVPRDMSLLRAVDLLRQKGFRHLGVLECDESGQATETLCGLLSFNDILASIEYEYVNQLRAAIEARDMALRTSSENLLLAQKVIEASLDGIVVTNHEGVIQAVNPSFTTLTGYNPEEVIGKTPAVLSSGRHGADFYREMWLGLKSQGYWQGEIWNRRKNGEVYAEWLTITAIRGVDGEIRQYAAIFSDITDRKLKEEQIHALAYYDELTGLANRRLLMDRLSLALANARRHQHKMAILFLDLDLFKRINDSLGHQVGDEVLQQVAKRLQQAVREGDSVARLGGDEFTVLVPEVDSLHALESQAARLIRAVTQPLTLQQKQLVVSTSIGISVFPDDGDTAEVLLKHADTAMYRAKDAGRNSYCFYNAVMGERNYEDLALEHGLRKALEGGLLHLAWQPKIDVVSRRWVGMEALLRWHDPDLGEVSPLQFIPLAEKLGLIETLGDWVLDQVCQQLGQWIKRGYRPMPVSVNVSARQLVDADFAACIFRRLKACGVGSELLELELTESCLILEQEDGEYQLLDQLHAGGVTLSIDDFGTGYSSLSYLRKLPLSVIKIDASFVRELPGNREDGQLVKAIIGMATALGLEVVAEGVETRAQATLLQGLGCHVCQGYWLARPASTEQISQWLRESGESGLWPHFPEDWEPLLTES</sequence>
<dbReference type="Pfam" id="PF00990">
    <property type="entry name" value="GGDEF"/>
    <property type="match status" value="1"/>
</dbReference>
<feature type="domain" description="CBS" evidence="7">
    <location>
        <begin position="155"/>
        <end position="212"/>
    </location>
</feature>
<feature type="domain" description="PAC" evidence="4">
    <location>
        <begin position="372"/>
        <end position="424"/>
    </location>
</feature>
<dbReference type="Pfam" id="PF13426">
    <property type="entry name" value="PAS_9"/>
    <property type="match status" value="1"/>
</dbReference>
<evidence type="ECO:0000256" key="1">
    <source>
        <dbReference type="ARBA" id="ARBA00001946"/>
    </source>
</evidence>
<dbReference type="FunFam" id="3.30.70.270:FF:000001">
    <property type="entry name" value="Diguanylate cyclase domain protein"/>
    <property type="match status" value="1"/>
</dbReference>
<feature type="domain" description="EAL" evidence="5">
    <location>
        <begin position="598"/>
        <end position="853"/>
    </location>
</feature>
<dbReference type="InterPro" id="IPR000160">
    <property type="entry name" value="GGDEF_dom"/>
</dbReference>
<dbReference type="CDD" id="cd00130">
    <property type="entry name" value="PAS"/>
    <property type="match status" value="1"/>
</dbReference>
<evidence type="ECO:0000259" key="6">
    <source>
        <dbReference type="PROSITE" id="PS50887"/>
    </source>
</evidence>
<dbReference type="CDD" id="cd01949">
    <property type="entry name" value="GGDEF"/>
    <property type="match status" value="1"/>
</dbReference>
<dbReference type="STRING" id="1122209.SAMN02745752_00069"/>
<dbReference type="PROSITE" id="PS50113">
    <property type="entry name" value="PAC"/>
    <property type="match status" value="1"/>
</dbReference>
<dbReference type="InterPro" id="IPR000644">
    <property type="entry name" value="CBS_dom"/>
</dbReference>
<dbReference type="InterPro" id="IPR035919">
    <property type="entry name" value="EAL_sf"/>
</dbReference>
<gene>
    <name evidence="8" type="ORF">SAMN02745752_00069</name>
</gene>
<keyword evidence="9" id="KW-1185">Reference proteome</keyword>
<dbReference type="SUPFAM" id="SSF55073">
    <property type="entry name" value="Nucleotide cyclase"/>
    <property type="match status" value="1"/>
</dbReference>
<evidence type="ECO:0000259" key="3">
    <source>
        <dbReference type="PROSITE" id="PS50112"/>
    </source>
</evidence>
<feature type="domain" description="CBS" evidence="7">
    <location>
        <begin position="217"/>
        <end position="282"/>
    </location>
</feature>
<evidence type="ECO:0000259" key="7">
    <source>
        <dbReference type="PROSITE" id="PS51371"/>
    </source>
</evidence>
<dbReference type="OrthoDB" id="6168558at2"/>
<dbReference type="NCBIfam" id="TIGR00229">
    <property type="entry name" value="sensory_box"/>
    <property type="match status" value="1"/>
</dbReference>
<dbReference type="SMART" id="SM00267">
    <property type="entry name" value="GGDEF"/>
    <property type="match status" value="1"/>
</dbReference>
<keyword evidence="2" id="KW-0129">CBS domain</keyword>
<dbReference type="InterPro" id="IPR000700">
    <property type="entry name" value="PAS-assoc_C"/>
</dbReference>
<dbReference type="Gene3D" id="3.20.20.450">
    <property type="entry name" value="EAL domain"/>
    <property type="match status" value="1"/>
</dbReference>
<dbReference type="InterPro" id="IPR029787">
    <property type="entry name" value="Nucleotide_cyclase"/>
</dbReference>
<dbReference type="GO" id="GO:0003824">
    <property type="term" value="F:catalytic activity"/>
    <property type="evidence" value="ECO:0007669"/>
    <property type="project" value="UniProtKB-ARBA"/>
</dbReference>
<proteinExistence type="predicted"/>
<dbReference type="Proteomes" id="UP000182350">
    <property type="component" value="Unassembled WGS sequence"/>
</dbReference>
<name>A0A1K1TEI4_9GAMM</name>
<dbReference type="InterPro" id="IPR046342">
    <property type="entry name" value="CBS_dom_sf"/>
</dbReference>
<dbReference type="InterPro" id="IPR035965">
    <property type="entry name" value="PAS-like_dom_sf"/>
</dbReference>
<dbReference type="SMART" id="SM00091">
    <property type="entry name" value="PAS"/>
    <property type="match status" value="1"/>
</dbReference>
<dbReference type="PANTHER" id="PTHR44757:SF2">
    <property type="entry name" value="BIOFILM ARCHITECTURE MAINTENANCE PROTEIN MBAA"/>
    <property type="match status" value="1"/>
</dbReference>
<comment type="cofactor">
    <cofactor evidence="1">
        <name>Mg(2+)</name>
        <dbReference type="ChEBI" id="CHEBI:18420"/>
    </cofactor>
</comment>
<dbReference type="PROSITE" id="PS50883">
    <property type="entry name" value="EAL"/>
    <property type="match status" value="1"/>
</dbReference>
<dbReference type="Pfam" id="PF00563">
    <property type="entry name" value="EAL"/>
    <property type="match status" value="1"/>
</dbReference>
<dbReference type="PANTHER" id="PTHR44757">
    <property type="entry name" value="DIGUANYLATE CYCLASE DGCP"/>
    <property type="match status" value="1"/>
</dbReference>
<dbReference type="CDD" id="cd01948">
    <property type="entry name" value="EAL"/>
    <property type="match status" value="1"/>
</dbReference>
<dbReference type="Gene3D" id="3.30.450.20">
    <property type="entry name" value="PAS domain"/>
    <property type="match status" value="1"/>
</dbReference>
<feature type="domain" description="PAS" evidence="3">
    <location>
        <begin position="305"/>
        <end position="345"/>
    </location>
</feature>
<evidence type="ECO:0000259" key="5">
    <source>
        <dbReference type="PROSITE" id="PS50883"/>
    </source>
</evidence>
<organism evidence="8 9">
    <name type="scientific">Marinospirillum alkaliphilum DSM 21637</name>
    <dbReference type="NCBI Taxonomy" id="1122209"/>
    <lineage>
        <taxon>Bacteria</taxon>
        <taxon>Pseudomonadati</taxon>
        <taxon>Pseudomonadota</taxon>
        <taxon>Gammaproteobacteria</taxon>
        <taxon>Oceanospirillales</taxon>
        <taxon>Oceanospirillaceae</taxon>
        <taxon>Marinospirillum</taxon>
    </lineage>
</organism>
<evidence type="ECO:0000313" key="8">
    <source>
        <dbReference type="EMBL" id="SFW98387.1"/>
    </source>
</evidence>